<keyword evidence="2" id="KW-0863">Zinc-finger</keyword>
<gene>
    <name evidence="5" type="ORF">PSTG_10872</name>
</gene>
<dbReference type="PROSITE" id="PS50158">
    <property type="entry name" value="ZF_CCHC"/>
    <property type="match status" value="1"/>
</dbReference>
<keyword evidence="2" id="KW-0862">Zinc</keyword>
<sequence>MEEVIEDIALNKKYIKDFSNKPKNESPATPPTTSKPDTGVPRRTVASGVCFKCGDKNHRKHECPLPQKKVMAIEGTPAEEEAEPQDSDEELHSDLEVMNTTPEDNYRYEVIHADIGDEISINAI</sequence>
<dbReference type="Proteomes" id="UP000054564">
    <property type="component" value="Unassembled WGS sequence"/>
</dbReference>
<evidence type="ECO:0000256" key="1">
    <source>
        <dbReference type="ARBA" id="ARBA00022664"/>
    </source>
</evidence>
<keyword evidence="2" id="KW-0479">Metal-binding</keyword>
<evidence type="ECO:0000259" key="4">
    <source>
        <dbReference type="PROSITE" id="PS50158"/>
    </source>
</evidence>
<comment type="caution">
    <text evidence="5">The sequence shown here is derived from an EMBL/GenBank/DDBJ whole genome shotgun (WGS) entry which is preliminary data.</text>
</comment>
<dbReference type="Pfam" id="PF00098">
    <property type="entry name" value="zf-CCHC"/>
    <property type="match status" value="1"/>
</dbReference>
<organism evidence="5 6">
    <name type="scientific">Puccinia striiformis f. sp. tritici PST-78</name>
    <dbReference type="NCBI Taxonomy" id="1165861"/>
    <lineage>
        <taxon>Eukaryota</taxon>
        <taxon>Fungi</taxon>
        <taxon>Dikarya</taxon>
        <taxon>Basidiomycota</taxon>
        <taxon>Pucciniomycotina</taxon>
        <taxon>Pucciniomycetes</taxon>
        <taxon>Pucciniales</taxon>
        <taxon>Pucciniaceae</taxon>
        <taxon>Puccinia</taxon>
    </lineage>
</organism>
<dbReference type="EMBL" id="AJIL01000091">
    <property type="protein sequence ID" value="KNE95812.1"/>
    <property type="molecule type" value="Genomic_DNA"/>
</dbReference>
<evidence type="ECO:0000313" key="6">
    <source>
        <dbReference type="Proteomes" id="UP000054564"/>
    </source>
</evidence>
<name>A0A0L0V945_9BASI</name>
<evidence type="ECO:0000313" key="5">
    <source>
        <dbReference type="EMBL" id="KNE95812.1"/>
    </source>
</evidence>
<accession>A0A0L0V945</accession>
<keyword evidence="6" id="KW-1185">Reference proteome</keyword>
<dbReference type="GO" id="GO:0006397">
    <property type="term" value="P:mRNA processing"/>
    <property type="evidence" value="ECO:0007669"/>
    <property type="project" value="UniProtKB-KW"/>
</dbReference>
<reference evidence="6" key="1">
    <citation type="submission" date="2014-03" db="EMBL/GenBank/DDBJ databases">
        <title>The Genome Sequence of Puccinia striiformis f. sp. tritici PST-78.</title>
        <authorList>
            <consortium name="The Broad Institute Genome Sequencing Platform"/>
            <person name="Cuomo C."/>
            <person name="Hulbert S."/>
            <person name="Chen X."/>
            <person name="Walker B."/>
            <person name="Young S.K."/>
            <person name="Zeng Q."/>
            <person name="Gargeya S."/>
            <person name="Fitzgerald M."/>
            <person name="Haas B."/>
            <person name="Abouelleil A."/>
            <person name="Alvarado L."/>
            <person name="Arachchi H.M."/>
            <person name="Berlin A.M."/>
            <person name="Chapman S.B."/>
            <person name="Goldberg J."/>
            <person name="Griggs A."/>
            <person name="Gujja S."/>
            <person name="Hansen M."/>
            <person name="Howarth C."/>
            <person name="Imamovic A."/>
            <person name="Larimer J."/>
            <person name="McCowan C."/>
            <person name="Montmayeur A."/>
            <person name="Murphy C."/>
            <person name="Neiman D."/>
            <person name="Pearson M."/>
            <person name="Priest M."/>
            <person name="Roberts A."/>
            <person name="Saif S."/>
            <person name="Shea T."/>
            <person name="Sisk P."/>
            <person name="Sykes S."/>
            <person name="Wortman J."/>
            <person name="Nusbaum C."/>
            <person name="Birren B."/>
        </authorList>
    </citation>
    <scope>NUCLEOTIDE SEQUENCE [LARGE SCALE GENOMIC DNA]</scope>
    <source>
        <strain evidence="6">race PST-78</strain>
    </source>
</reference>
<evidence type="ECO:0000256" key="2">
    <source>
        <dbReference type="PROSITE-ProRule" id="PRU00047"/>
    </source>
</evidence>
<dbReference type="SUPFAM" id="SSF57756">
    <property type="entry name" value="Retrovirus zinc finger-like domains"/>
    <property type="match status" value="1"/>
</dbReference>
<dbReference type="AlphaFoldDB" id="A0A0L0V945"/>
<dbReference type="InterPro" id="IPR001878">
    <property type="entry name" value="Znf_CCHC"/>
</dbReference>
<protein>
    <recommendedName>
        <fullName evidence="4">CCHC-type domain-containing protein</fullName>
    </recommendedName>
</protein>
<dbReference type="GO" id="GO:0003676">
    <property type="term" value="F:nucleic acid binding"/>
    <property type="evidence" value="ECO:0007669"/>
    <property type="project" value="InterPro"/>
</dbReference>
<dbReference type="GO" id="GO:0008270">
    <property type="term" value="F:zinc ion binding"/>
    <property type="evidence" value="ECO:0007669"/>
    <property type="project" value="UniProtKB-KW"/>
</dbReference>
<feature type="domain" description="CCHC-type" evidence="4">
    <location>
        <begin position="50"/>
        <end position="64"/>
    </location>
</feature>
<evidence type="ECO:0000256" key="3">
    <source>
        <dbReference type="SAM" id="MobiDB-lite"/>
    </source>
</evidence>
<proteinExistence type="predicted"/>
<dbReference type="InterPro" id="IPR036875">
    <property type="entry name" value="Znf_CCHC_sf"/>
</dbReference>
<feature type="region of interest" description="Disordered" evidence="3">
    <location>
        <begin position="16"/>
        <end position="41"/>
    </location>
</feature>
<keyword evidence="1" id="KW-0507">mRNA processing</keyword>